<evidence type="ECO:0000256" key="1">
    <source>
        <dbReference type="SAM" id="Phobius"/>
    </source>
</evidence>
<comment type="caution">
    <text evidence="2">The sequence shown here is derived from an EMBL/GenBank/DDBJ whole genome shotgun (WGS) entry which is preliminary data.</text>
</comment>
<feature type="transmembrane region" description="Helical" evidence="1">
    <location>
        <begin position="20"/>
        <end position="42"/>
    </location>
</feature>
<keyword evidence="1" id="KW-0812">Transmembrane</keyword>
<name>A0A5R8KG69_9BACT</name>
<dbReference type="RefSeq" id="WP_138085522.1">
    <property type="nucleotide sequence ID" value="NZ_VAUV01000005.1"/>
</dbReference>
<reference evidence="2 3" key="1">
    <citation type="submission" date="2019-05" db="EMBL/GenBank/DDBJ databases">
        <title>Verrucobacter flavum gen. nov., sp. nov. a new member of the family Verrucomicrobiaceae.</title>
        <authorList>
            <person name="Szuroczki S."/>
            <person name="Abbaszade G."/>
            <person name="Szabo A."/>
            <person name="Felfoldi T."/>
            <person name="Schumann P."/>
            <person name="Boka K."/>
            <person name="Keki Z."/>
            <person name="Toumi M."/>
            <person name="Toth E."/>
        </authorList>
    </citation>
    <scope>NUCLEOTIDE SEQUENCE [LARGE SCALE GENOMIC DNA]</scope>
    <source>
        <strain evidence="2 3">MG-N-17</strain>
    </source>
</reference>
<keyword evidence="1" id="KW-1133">Transmembrane helix</keyword>
<evidence type="ECO:0008006" key="4">
    <source>
        <dbReference type="Google" id="ProtNLM"/>
    </source>
</evidence>
<dbReference type="AlphaFoldDB" id="A0A5R8KG69"/>
<keyword evidence="3" id="KW-1185">Reference proteome</keyword>
<protein>
    <recommendedName>
        <fullName evidence="4">DUF4397 domain-containing protein</fullName>
    </recommendedName>
</protein>
<evidence type="ECO:0000313" key="2">
    <source>
        <dbReference type="EMBL" id="TLD71307.1"/>
    </source>
</evidence>
<accession>A0A5R8KG69</accession>
<proteinExistence type="predicted"/>
<dbReference type="Proteomes" id="UP000306196">
    <property type="component" value="Unassembled WGS sequence"/>
</dbReference>
<dbReference type="OrthoDB" id="10016105at2"/>
<dbReference type="EMBL" id="VAUV01000005">
    <property type="protein sequence ID" value="TLD71307.1"/>
    <property type="molecule type" value="Genomic_DNA"/>
</dbReference>
<organism evidence="2 3">
    <name type="scientific">Phragmitibacter flavus</name>
    <dbReference type="NCBI Taxonomy" id="2576071"/>
    <lineage>
        <taxon>Bacteria</taxon>
        <taxon>Pseudomonadati</taxon>
        <taxon>Verrucomicrobiota</taxon>
        <taxon>Verrucomicrobiia</taxon>
        <taxon>Verrucomicrobiales</taxon>
        <taxon>Verrucomicrobiaceae</taxon>
        <taxon>Phragmitibacter</taxon>
    </lineage>
</organism>
<gene>
    <name evidence="2" type="ORF">FEM03_07185</name>
</gene>
<sequence>MKNIPIQPESTLSTASRWSWTSFTAVMIPALYCLGAFVFIAAQEQPANEADLAAGQQVAYVRYWAVLGDPSSQATYSLFATPDNPGGGDEKQEVFSGLKGSYRSGFGKDYSKVTPGKRRYTLVLDGDMQEKVAEVEHDFEKGSAYVLIAAFEHGKPVLNLIPEFPTEPEKDGIYIYNLLTEPALKVQIGNFEPEVVPSSVFLPLHIPAAKTGGSPVTLLYESKRKTQIRNAVRYDGHGRTTVVFMRDGYSRPAAFVYSANPVTD</sequence>
<evidence type="ECO:0000313" key="3">
    <source>
        <dbReference type="Proteomes" id="UP000306196"/>
    </source>
</evidence>
<keyword evidence="1" id="KW-0472">Membrane</keyword>